<feature type="signal peptide" evidence="6">
    <location>
        <begin position="1"/>
        <end position="23"/>
    </location>
</feature>
<accession>A0ABS8YFE8</accession>
<evidence type="ECO:0000256" key="6">
    <source>
        <dbReference type="SAM" id="SignalP"/>
    </source>
</evidence>
<dbReference type="InterPro" id="IPR005669">
    <property type="entry name" value="Thiosulph/SO4-bd"/>
</dbReference>
<dbReference type="Proteomes" id="UP001199916">
    <property type="component" value="Unassembled WGS sequence"/>
</dbReference>
<keyword evidence="8" id="KW-1185">Reference proteome</keyword>
<keyword evidence="5" id="KW-0574">Periplasm</keyword>
<dbReference type="Pfam" id="PF13531">
    <property type="entry name" value="SBP_bac_11"/>
    <property type="match status" value="1"/>
</dbReference>
<dbReference type="EMBL" id="JAJNBZ010000003">
    <property type="protein sequence ID" value="MCE5168787.1"/>
    <property type="molecule type" value="Genomic_DNA"/>
</dbReference>
<dbReference type="Gene3D" id="3.40.190.10">
    <property type="entry name" value="Periplasmic binding protein-like II"/>
    <property type="match status" value="2"/>
</dbReference>
<evidence type="ECO:0000313" key="8">
    <source>
        <dbReference type="Proteomes" id="UP001199916"/>
    </source>
</evidence>
<dbReference type="SUPFAM" id="SSF53850">
    <property type="entry name" value="Periplasmic binding protein-like II"/>
    <property type="match status" value="1"/>
</dbReference>
<comment type="subcellular location">
    <subcellularLocation>
        <location evidence="1">Periplasm</location>
    </subcellularLocation>
</comment>
<dbReference type="NCBIfam" id="TIGR00971">
    <property type="entry name" value="3a0106s03"/>
    <property type="match status" value="1"/>
</dbReference>
<reference evidence="7 8" key="1">
    <citation type="submission" date="2021-11" db="EMBL/GenBank/DDBJ databases">
        <title>Draft genome sequence of Paenibacillus profundus YoMME, a new Gram-positive bacteria with exoelectrogenic properties.</title>
        <authorList>
            <person name="Hubenova Y."/>
            <person name="Hubenova E."/>
            <person name="Manasiev Y."/>
            <person name="Peykov S."/>
            <person name="Mitov M."/>
        </authorList>
    </citation>
    <scope>NUCLEOTIDE SEQUENCE [LARGE SCALE GENOMIC DNA]</scope>
    <source>
        <strain evidence="7 8">YoMME</strain>
    </source>
</reference>
<sequence>MSTGKRKYAVAAALLFFILVLSACSGESPSSAPEGMNAAASAQLKQAVGADADREKDSVTLIIGAYAVAKEALGSILPQFAADWEAKTGQKVVFQESYEASGTQARSIAGGLEADVALFAMEGDVDKLVRVGLVPDDWKEKDAYGGMVTRSIVVMGTREGNPLGIRDWEDLTKPGVEVLYPNPKTSGGAQWDINAIYGAGLKAAAEAGQEGPRHAKDLLLRIHRNVISMDKSGRASMAAFEYGVGDVIVTYENEILSRKREGVMYGMVIPKQTILIENPAVVVERYAKKHGTEEVARAFVAYLREAKAQQLFTEAGFRPVQEETAHATERKYPVPEGLFRIEDMGGWSHVKETLYSKRGIWYEVLAGVK</sequence>
<evidence type="ECO:0000256" key="5">
    <source>
        <dbReference type="ARBA" id="ARBA00022764"/>
    </source>
</evidence>
<comment type="similarity">
    <text evidence="2">Belongs to the prokaryotic sulfate-binding protein family.</text>
</comment>
<keyword evidence="3" id="KW-0813">Transport</keyword>
<feature type="chain" id="PRO_5046583919" evidence="6">
    <location>
        <begin position="24"/>
        <end position="369"/>
    </location>
</feature>
<name>A0ABS8YFE8_9BACL</name>
<evidence type="ECO:0000313" key="7">
    <source>
        <dbReference type="EMBL" id="MCE5168787.1"/>
    </source>
</evidence>
<proteinExistence type="inferred from homology"/>
<evidence type="ECO:0000256" key="2">
    <source>
        <dbReference type="ARBA" id="ARBA00006099"/>
    </source>
</evidence>
<evidence type="ECO:0000256" key="4">
    <source>
        <dbReference type="ARBA" id="ARBA00022729"/>
    </source>
</evidence>
<organism evidence="7 8">
    <name type="scientific">Paenibacillus profundus</name>
    <dbReference type="NCBI Taxonomy" id="1173085"/>
    <lineage>
        <taxon>Bacteria</taxon>
        <taxon>Bacillati</taxon>
        <taxon>Bacillota</taxon>
        <taxon>Bacilli</taxon>
        <taxon>Bacillales</taxon>
        <taxon>Paenibacillaceae</taxon>
        <taxon>Paenibacillus</taxon>
    </lineage>
</organism>
<evidence type="ECO:0000256" key="3">
    <source>
        <dbReference type="ARBA" id="ARBA00022448"/>
    </source>
</evidence>
<dbReference type="RefSeq" id="WP_233695968.1">
    <property type="nucleotide sequence ID" value="NZ_JAJNBZ010000003.1"/>
</dbReference>
<protein>
    <submittedName>
        <fullName evidence="7">Sulfate ABC transporter substrate-binding protein</fullName>
    </submittedName>
</protein>
<dbReference type="PANTHER" id="PTHR30368:SF2">
    <property type="entry name" value="SULFATE-BINDING PROTEIN"/>
    <property type="match status" value="1"/>
</dbReference>
<dbReference type="PROSITE" id="PS51257">
    <property type="entry name" value="PROKAR_LIPOPROTEIN"/>
    <property type="match status" value="1"/>
</dbReference>
<dbReference type="PANTHER" id="PTHR30368">
    <property type="entry name" value="SULFATE-BINDING PROTEIN"/>
    <property type="match status" value="1"/>
</dbReference>
<gene>
    <name evidence="7" type="ORF">LQV63_05615</name>
</gene>
<keyword evidence="4 6" id="KW-0732">Signal</keyword>
<evidence type="ECO:0000256" key="1">
    <source>
        <dbReference type="ARBA" id="ARBA00004418"/>
    </source>
</evidence>
<comment type="caution">
    <text evidence="7">The sequence shown here is derived from an EMBL/GenBank/DDBJ whole genome shotgun (WGS) entry which is preliminary data.</text>
</comment>